<feature type="compositionally biased region" description="Basic and acidic residues" evidence="1">
    <location>
        <begin position="1"/>
        <end position="10"/>
    </location>
</feature>
<comment type="caution">
    <text evidence="2">The sequence shown here is derived from an EMBL/GenBank/DDBJ whole genome shotgun (WGS) entry which is preliminary data.</text>
</comment>
<reference evidence="2" key="1">
    <citation type="submission" date="2020-08" db="EMBL/GenBank/DDBJ databases">
        <title>Genomic Encyclopedia of Type Strains, Phase IV (KMG-V): Genome sequencing to study the core and pangenomes of soil and plant-associated prokaryotes.</title>
        <authorList>
            <person name="Whitman W."/>
        </authorList>
    </citation>
    <scope>NUCLEOTIDE SEQUENCE [LARGE SCALE GENOMIC DNA]</scope>
    <source>
        <strain evidence="2">M8UP27</strain>
    </source>
</reference>
<keyword evidence="2" id="KW-0240">DNA-directed RNA polymerase</keyword>
<evidence type="ECO:0000256" key="1">
    <source>
        <dbReference type="SAM" id="MobiDB-lite"/>
    </source>
</evidence>
<dbReference type="GO" id="GO:0000428">
    <property type="term" value="C:DNA-directed RNA polymerase complex"/>
    <property type="evidence" value="ECO:0007669"/>
    <property type="project" value="UniProtKB-KW"/>
</dbReference>
<organism evidence="2 3">
    <name type="scientific">Tunturiibacter empetritectus</name>
    <dbReference type="NCBI Taxonomy" id="3069691"/>
    <lineage>
        <taxon>Bacteria</taxon>
        <taxon>Pseudomonadati</taxon>
        <taxon>Acidobacteriota</taxon>
        <taxon>Terriglobia</taxon>
        <taxon>Terriglobales</taxon>
        <taxon>Acidobacteriaceae</taxon>
        <taxon>Tunturiibacter</taxon>
    </lineage>
</organism>
<keyword evidence="3" id="KW-1185">Reference proteome</keyword>
<feature type="region of interest" description="Disordered" evidence="1">
    <location>
        <begin position="1"/>
        <end position="30"/>
    </location>
</feature>
<evidence type="ECO:0000313" key="2">
    <source>
        <dbReference type="EMBL" id="MBB5317332.1"/>
    </source>
</evidence>
<name>A0A7W8IHS9_9BACT</name>
<protein>
    <submittedName>
        <fullName evidence="2">DNA-directed RNA polymerase subunit RPC12/RpoP</fullName>
    </submittedName>
</protein>
<evidence type="ECO:0000313" key="3">
    <source>
        <dbReference type="Proteomes" id="UP000568106"/>
    </source>
</evidence>
<proteinExistence type="predicted"/>
<feature type="region of interest" description="Disordered" evidence="1">
    <location>
        <begin position="91"/>
        <end position="125"/>
    </location>
</feature>
<accession>A0A7W8IHS9</accession>
<dbReference type="Proteomes" id="UP000568106">
    <property type="component" value="Unassembled WGS sequence"/>
</dbReference>
<keyword evidence="2" id="KW-0804">Transcription</keyword>
<dbReference type="AlphaFoldDB" id="A0A7W8IHS9"/>
<gene>
    <name evidence="2" type="ORF">HDF09_002001</name>
</gene>
<sequence length="125" mass="14454">MRFNDDYKESSRRRHSSHTRVPYLGTESRNGAPIRCQYCSGQNFRRSSLRSQDLTELLLMRYPVRCLRCSQRQMVSFTVAGISISSNIKIKKRGSRNSLPTQWIDPFKDRSGDQPRATASTPPDR</sequence>
<dbReference type="EMBL" id="JACHDY010000002">
    <property type="protein sequence ID" value="MBB5317332.1"/>
    <property type="molecule type" value="Genomic_DNA"/>
</dbReference>